<accession>A0A3G6YJF4</accession>
<evidence type="ECO:0000256" key="3">
    <source>
        <dbReference type="ARBA" id="ARBA00022989"/>
    </source>
</evidence>
<keyword evidence="3 5" id="KW-1133">Transmembrane helix</keyword>
<dbReference type="Proteomes" id="UP000254410">
    <property type="component" value="Chromosome"/>
</dbReference>
<keyword evidence="7" id="KW-0378">Hydrolase</keyword>
<comment type="subcellular location">
    <subcellularLocation>
        <location evidence="1">Membrane</location>
        <topology evidence="1">Multi-pass membrane protein</topology>
    </subcellularLocation>
</comment>
<feature type="transmembrane region" description="Helical" evidence="5">
    <location>
        <begin position="51"/>
        <end position="71"/>
    </location>
</feature>
<organism evidence="7 8">
    <name type="scientific">Acinetobacter pittii</name>
    <name type="common">Acinetobacter genomosp. 3</name>
    <dbReference type="NCBI Taxonomy" id="48296"/>
    <lineage>
        <taxon>Bacteria</taxon>
        <taxon>Pseudomonadati</taxon>
        <taxon>Pseudomonadota</taxon>
        <taxon>Gammaproteobacteria</taxon>
        <taxon>Moraxellales</taxon>
        <taxon>Moraxellaceae</taxon>
        <taxon>Acinetobacter</taxon>
        <taxon>Acinetobacter calcoaceticus/baumannii complex</taxon>
    </lineage>
</organism>
<evidence type="ECO:0000259" key="6">
    <source>
        <dbReference type="Pfam" id="PF01694"/>
    </source>
</evidence>
<dbReference type="EMBL" id="CP033540">
    <property type="protein sequence ID" value="AZC00035.1"/>
    <property type="molecule type" value="Genomic_DNA"/>
</dbReference>
<keyword evidence="4 5" id="KW-0472">Membrane</keyword>
<reference evidence="7 8" key="2">
    <citation type="submission" date="2018-12" db="EMBL/GenBank/DDBJ databases">
        <title>Molecular Epidemiology of Emerging Carbapenem-Resistance in Acinetobacter nosocomialis and Acinetobacter pittii in Taiwan, 2010-2014.</title>
        <authorList>
            <person name="Huang W.-C."/>
            <person name="Wang H.-Y."/>
            <person name="Lai J.-F."/>
            <person name="Lauderdale T.-L."/>
            <person name="Sytwu H.-K."/>
        </authorList>
    </citation>
    <scope>NUCLEOTIDE SEQUENCE [LARGE SCALE GENOMIC DNA]</scope>
    <source>
        <strain evidence="7 8">2014S06-099</strain>
    </source>
</reference>
<evidence type="ECO:0000256" key="2">
    <source>
        <dbReference type="ARBA" id="ARBA00022692"/>
    </source>
</evidence>
<sequence length="196" mass="22415">MKDHVLNSKVLLVAVCISISACLQVFPDTFIYWRESLLGEFWRLWTAHWVHVGWIHFLLNMMAFACLPFIFPHTKAWHLLSLLLLLPPFISLVFYFYLPYIEAYAGLSGVLHGLYTAVALVYLQYRKERNFALLVLGLIIAKLIWENTFGQTGTAQLIGSPVLTEAHLYGAIGGAIFGGCYWLFQRLKRNIDNTNC</sequence>
<dbReference type="Pfam" id="PF01694">
    <property type="entry name" value="Rhomboid"/>
    <property type="match status" value="1"/>
</dbReference>
<proteinExistence type="predicted"/>
<dbReference type="Gene3D" id="1.20.1540.10">
    <property type="entry name" value="Rhomboid-like"/>
    <property type="match status" value="1"/>
</dbReference>
<feature type="transmembrane region" description="Helical" evidence="5">
    <location>
        <begin position="104"/>
        <end position="123"/>
    </location>
</feature>
<dbReference type="GO" id="GO:0004252">
    <property type="term" value="F:serine-type endopeptidase activity"/>
    <property type="evidence" value="ECO:0007669"/>
    <property type="project" value="InterPro"/>
</dbReference>
<dbReference type="AlphaFoldDB" id="A0A3G6YJF4"/>
<dbReference type="NCBIfam" id="TIGR03902">
    <property type="entry name" value="rhom_GG_sort"/>
    <property type="match status" value="1"/>
</dbReference>
<dbReference type="PROSITE" id="PS51257">
    <property type="entry name" value="PROKAR_LIPOPROTEIN"/>
    <property type="match status" value="1"/>
</dbReference>
<evidence type="ECO:0000256" key="5">
    <source>
        <dbReference type="SAM" id="Phobius"/>
    </source>
</evidence>
<name>A0A3G6YJF4_ACIPI</name>
<dbReference type="EC" id="3.4.21.-" evidence="7"/>
<gene>
    <name evidence="7" type="primary">rrtA</name>
    <name evidence="7" type="ORF">DKE52_002285</name>
</gene>
<evidence type="ECO:0000313" key="8">
    <source>
        <dbReference type="Proteomes" id="UP000254410"/>
    </source>
</evidence>
<protein>
    <submittedName>
        <fullName evidence="7">Rhombosortase</fullName>
        <ecNumber evidence="7">3.4.21.-</ecNumber>
    </submittedName>
</protein>
<feature type="transmembrane region" description="Helical" evidence="5">
    <location>
        <begin position="78"/>
        <end position="98"/>
    </location>
</feature>
<dbReference type="InterPro" id="IPR023826">
    <property type="entry name" value="Rhom-like_SP_proteobac"/>
</dbReference>
<dbReference type="GO" id="GO:0016020">
    <property type="term" value="C:membrane"/>
    <property type="evidence" value="ECO:0007669"/>
    <property type="project" value="UniProtKB-SubCell"/>
</dbReference>
<feature type="transmembrane region" description="Helical" evidence="5">
    <location>
        <begin position="166"/>
        <end position="184"/>
    </location>
</feature>
<evidence type="ECO:0000256" key="4">
    <source>
        <dbReference type="ARBA" id="ARBA00023136"/>
    </source>
</evidence>
<evidence type="ECO:0000313" key="7">
    <source>
        <dbReference type="EMBL" id="AZC00035.1"/>
    </source>
</evidence>
<evidence type="ECO:0000256" key="1">
    <source>
        <dbReference type="ARBA" id="ARBA00004141"/>
    </source>
</evidence>
<keyword evidence="2 5" id="KW-0812">Transmembrane</keyword>
<dbReference type="SUPFAM" id="SSF144091">
    <property type="entry name" value="Rhomboid-like"/>
    <property type="match status" value="1"/>
</dbReference>
<feature type="domain" description="Peptidase S54 rhomboid" evidence="6">
    <location>
        <begin position="39"/>
        <end position="181"/>
    </location>
</feature>
<reference evidence="7 8" key="1">
    <citation type="submission" date="2018-11" db="EMBL/GenBank/DDBJ databases">
        <authorList>
            <person name="Kuo S.-C."/>
            <person name="Chen F.-J."/>
            <person name="Liao Y.-C."/>
        </authorList>
    </citation>
    <scope>NUCLEOTIDE SEQUENCE [LARGE SCALE GENOMIC DNA]</scope>
    <source>
        <strain evidence="7 8">2014S06-099</strain>
    </source>
</reference>
<feature type="transmembrane region" description="Helical" evidence="5">
    <location>
        <begin position="130"/>
        <end position="146"/>
    </location>
</feature>
<dbReference type="InterPro" id="IPR022764">
    <property type="entry name" value="Peptidase_S54_rhomboid_dom"/>
</dbReference>
<dbReference type="InterPro" id="IPR035952">
    <property type="entry name" value="Rhomboid-like_sf"/>
</dbReference>